<evidence type="ECO:0000256" key="19">
    <source>
        <dbReference type="ARBA" id="ARBA00040454"/>
    </source>
</evidence>
<dbReference type="OrthoDB" id="9776727at2"/>
<dbReference type="SMART" id="SM00388">
    <property type="entry name" value="HisKA"/>
    <property type="match status" value="1"/>
</dbReference>
<feature type="transmembrane region" description="Helical" evidence="21">
    <location>
        <begin position="298"/>
        <end position="320"/>
    </location>
</feature>
<feature type="domain" description="Histidine kinase" evidence="22">
    <location>
        <begin position="1156"/>
        <end position="1391"/>
    </location>
</feature>
<keyword evidence="15" id="KW-0902">Two-component regulatory system</keyword>
<dbReference type="Pfam" id="PF00672">
    <property type="entry name" value="HAMP"/>
    <property type="match status" value="1"/>
</dbReference>
<name>A0A259TW42_9BACT</name>
<comment type="cofactor">
    <cofactor evidence="2">
        <name>Mn(2+)</name>
        <dbReference type="ChEBI" id="CHEBI:29035"/>
    </cofactor>
</comment>
<keyword evidence="10" id="KW-0418">Kinase</keyword>
<evidence type="ECO:0000256" key="3">
    <source>
        <dbReference type="ARBA" id="ARBA00001946"/>
    </source>
</evidence>
<protein>
    <recommendedName>
        <fullName evidence="19">Signal transduction histidine-protein kinase/phosphatase MprB</fullName>
        <ecNumber evidence="5">2.7.13.3</ecNumber>
    </recommendedName>
    <alternativeName>
        <fullName evidence="20">Mycobacterial persistence regulator B</fullName>
    </alternativeName>
</protein>
<dbReference type="SUPFAM" id="SSF158472">
    <property type="entry name" value="HAMP domain-like"/>
    <property type="match status" value="1"/>
</dbReference>
<evidence type="ECO:0000259" key="23">
    <source>
        <dbReference type="PROSITE" id="PS50885"/>
    </source>
</evidence>
<dbReference type="Gene3D" id="6.10.340.10">
    <property type="match status" value="1"/>
</dbReference>
<dbReference type="PROSITE" id="PS50885">
    <property type="entry name" value="HAMP"/>
    <property type="match status" value="1"/>
</dbReference>
<feature type="transmembrane region" description="Helical" evidence="21">
    <location>
        <begin position="441"/>
        <end position="463"/>
    </location>
</feature>
<evidence type="ECO:0000256" key="18">
    <source>
        <dbReference type="ARBA" id="ARBA00023211"/>
    </source>
</evidence>
<dbReference type="Pfam" id="PF00512">
    <property type="entry name" value="HisKA"/>
    <property type="match status" value="1"/>
</dbReference>
<evidence type="ECO:0000256" key="9">
    <source>
        <dbReference type="ARBA" id="ARBA00022741"/>
    </source>
</evidence>
<sequence length="1404" mass="147767">MTDAPASPDSSTSVRQRRAAVFGIVALGLALLIPLTWALEAAVVARSGGDRAARVAQERTVGAVRARASSLVASMQREAVTVAALPEVRAALTAPEAAVSGDPGEALGALLARALPPFTSVEVYRPGLKLVAWNGDTFRLGVRATPDTLLSLAVPDPAERRALTVWAPVVVRDTLRGAVRVVRLAQAAVPVRNRFLQDYDIADEWRDGIDGPFEVLISGRASPPRPGAQPLAGIAGRTIGWVRVPVPTASALTDGVRARFRNAMAFWAVLLLGWLLCGLGGLFAYVLRSAARGDTPRLWRRSATVLTGFAVALTASRYALLHLDVPVRWLGNGRETPPLFDPLILASDFGWGLVRSPGDFALTALFGIVLAVAILAHALRRAASGASPARFGARGLGRMLAVGAVSGLGASAVGFVARSAVLDAPQLGYADRTGPIIDGLLALAMGSVVSVAAAVMCAIAGAVLMTRAFARGEAFAVAALAVLAGALPVVWLGAMAAASGVALALAGAGLGLALGGRVDRWGWPLTFRGLLAGVFVLAPVAYGFMAGPLGERTDALLSDAARSFAGGRDERVTYALDQVLAEARADDALRPALLDAVAVADSLRRRGTRVAPGPLAPEAVLDTTDVALATLDSTRQSLGDLAAGLVQSSLLGSLADVAAELRFISPTGDTLGGFAEGGAPPAPSADPLAFANMRDRYLERDEGGFFVGSAPSPDRRGLPRYAGIGPLASASGEASGEEPRAWIYVRATPRPARFAAETPFPRVLAPANLFGLDDEAVAYAEYDDGVRARGGDEAPFKLPETIYDALESGAGAALLNEKADGETVRAFYVRVGSGTRDVVSARVAGGDPLDVLLVLLRLTLAGLGVAAILYAVGVPIRRRMGLLPAPRTRFRDKVLNRFLFVGLASVALTGLVGQRVIEEQNQQAVRDLLRQRLGRVEAALSADSDPGTPTGALLTRARPDAISASLGFDVHLYGGADLLASSRRQLVNQRLIEPRLPAEVYDALYVQGRPFAFAESRIGTADGGFAYTTGYKALPDSLGNPVGAAAVPTLPEQAAIEAGQARMVTYLFGGLLVLLVAIVAGAALLAGQLTRPFGRLQQGLRAVGEGRSEEPIPVETRDEVGELVETFNAMQAQLADSRRKLAEQERELAWREMAKQVAHEIKNPLTPMKLSVQHLRHIFRAPGEDDPPEARKFAGAFERTTEMLVEQIESLRHIASEFSDFARLPLRNPEPLDLSEIARDAAALFETEAMGETARATLQTDLADQPLATVADREELRRAFVNLLTNAHQAMPHRDDQTRPGRIILRTRHQTAPDGTEWAIAEVADTGMGVPPEAREKIFQPSFSTKSSGMGLGLAVVKRAVEAAGGSIAFETETEGQATGTTFTMRLPLAPEAGTSGDGHAARL</sequence>
<keyword evidence="25" id="KW-1185">Reference proteome</keyword>
<evidence type="ECO:0000256" key="20">
    <source>
        <dbReference type="ARBA" id="ARBA00041776"/>
    </source>
</evidence>
<evidence type="ECO:0000256" key="8">
    <source>
        <dbReference type="ARBA" id="ARBA00022679"/>
    </source>
</evidence>
<comment type="caution">
    <text evidence="24">The sequence shown here is derived from an EMBL/GenBank/DDBJ whole genome shotgun (WGS) entry which is preliminary data.</text>
</comment>
<keyword evidence="21" id="KW-1133">Transmembrane helix</keyword>
<keyword evidence="7" id="KW-0597">Phosphoprotein</keyword>
<dbReference type="SUPFAM" id="SSF47384">
    <property type="entry name" value="Homodimeric domain of signal transducing histidine kinase"/>
    <property type="match status" value="1"/>
</dbReference>
<dbReference type="PANTHER" id="PTHR44936">
    <property type="entry name" value="SENSOR PROTEIN CREC"/>
    <property type="match status" value="1"/>
</dbReference>
<comment type="cofactor">
    <cofactor evidence="3">
        <name>Mg(2+)</name>
        <dbReference type="ChEBI" id="CHEBI:18420"/>
    </cofactor>
</comment>
<keyword evidence="17" id="KW-0843">Virulence</keyword>
<feature type="transmembrane region" description="Helical" evidence="21">
    <location>
        <begin position="400"/>
        <end position="421"/>
    </location>
</feature>
<dbReference type="EMBL" id="MQWB01000001">
    <property type="protein sequence ID" value="OZC01963.1"/>
    <property type="molecule type" value="Genomic_DNA"/>
</dbReference>
<comment type="subcellular location">
    <subcellularLocation>
        <location evidence="4">Cell membrane</location>
        <topology evidence="4">Multi-pass membrane protein</topology>
    </subcellularLocation>
</comment>
<dbReference type="GO" id="GO:0005524">
    <property type="term" value="F:ATP binding"/>
    <property type="evidence" value="ECO:0007669"/>
    <property type="project" value="UniProtKB-KW"/>
</dbReference>
<feature type="transmembrane region" description="Helical" evidence="21">
    <location>
        <begin position="500"/>
        <end position="518"/>
    </location>
</feature>
<keyword evidence="16" id="KW-0346">Stress response</keyword>
<keyword evidence="11" id="KW-0378">Hydrolase</keyword>
<feature type="transmembrane region" description="Helical" evidence="21">
    <location>
        <begin position="20"/>
        <end position="39"/>
    </location>
</feature>
<accession>A0A259TW42</accession>
<dbReference type="Pfam" id="PF02518">
    <property type="entry name" value="HATPase_c"/>
    <property type="match status" value="1"/>
</dbReference>
<keyword evidence="8" id="KW-0808">Transferase</keyword>
<evidence type="ECO:0000256" key="15">
    <source>
        <dbReference type="ARBA" id="ARBA00023012"/>
    </source>
</evidence>
<dbReference type="SMART" id="SM00387">
    <property type="entry name" value="HATPase_c"/>
    <property type="match status" value="1"/>
</dbReference>
<dbReference type="CDD" id="cd06225">
    <property type="entry name" value="HAMP"/>
    <property type="match status" value="1"/>
</dbReference>
<feature type="transmembrane region" description="Helical" evidence="21">
    <location>
        <begin position="475"/>
        <end position="494"/>
    </location>
</feature>
<feature type="transmembrane region" description="Helical" evidence="21">
    <location>
        <begin position="1063"/>
        <end position="1086"/>
    </location>
</feature>
<reference evidence="24 25" key="1">
    <citation type="submission" date="2016-11" db="EMBL/GenBank/DDBJ databases">
        <title>Study of marine rhodopsin-containing bacteria.</title>
        <authorList>
            <person name="Yoshizawa S."/>
            <person name="Kumagai Y."/>
            <person name="Kogure K."/>
        </authorList>
    </citation>
    <scope>NUCLEOTIDE SEQUENCE [LARGE SCALE GENOMIC DNA]</scope>
    <source>
        <strain evidence="24 25">SG-29</strain>
    </source>
</reference>
<evidence type="ECO:0000259" key="22">
    <source>
        <dbReference type="PROSITE" id="PS50109"/>
    </source>
</evidence>
<dbReference type="InterPro" id="IPR036890">
    <property type="entry name" value="HATPase_C_sf"/>
</dbReference>
<dbReference type="GO" id="GO:0005886">
    <property type="term" value="C:plasma membrane"/>
    <property type="evidence" value="ECO:0007669"/>
    <property type="project" value="UniProtKB-SubCell"/>
</dbReference>
<dbReference type="SMART" id="SM00304">
    <property type="entry name" value="HAMP"/>
    <property type="match status" value="1"/>
</dbReference>
<dbReference type="Proteomes" id="UP000216446">
    <property type="component" value="Unassembled WGS sequence"/>
</dbReference>
<dbReference type="EC" id="2.7.13.3" evidence="5"/>
<dbReference type="InterPro" id="IPR036097">
    <property type="entry name" value="HisK_dim/P_sf"/>
</dbReference>
<evidence type="ECO:0000256" key="17">
    <source>
        <dbReference type="ARBA" id="ARBA00023026"/>
    </source>
</evidence>
<dbReference type="PANTHER" id="PTHR44936:SF9">
    <property type="entry name" value="SENSOR PROTEIN CREC"/>
    <property type="match status" value="1"/>
</dbReference>
<evidence type="ECO:0000256" key="1">
    <source>
        <dbReference type="ARBA" id="ARBA00000085"/>
    </source>
</evidence>
<dbReference type="InterPro" id="IPR003660">
    <property type="entry name" value="HAMP_dom"/>
</dbReference>
<dbReference type="InterPro" id="IPR003594">
    <property type="entry name" value="HATPase_dom"/>
</dbReference>
<evidence type="ECO:0000256" key="12">
    <source>
        <dbReference type="ARBA" id="ARBA00022840"/>
    </source>
</evidence>
<evidence type="ECO:0000256" key="10">
    <source>
        <dbReference type="ARBA" id="ARBA00022777"/>
    </source>
</evidence>
<dbReference type="InterPro" id="IPR005467">
    <property type="entry name" value="His_kinase_dom"/>
</dbReference>
<evidence type="ECO:0000256" key="7">
    <source>
        <dbReference type="ARBA" id="ARBA00022553"/>
    </source>
</evidence>
<dbReference type="Gene3D" id="3.30.565.10">
    <property type="entry name" value="Histidine kinase-like ATPase, C-terminal domain"/>
    <property type="match status" value="1"/>
</dbReference>
<dbReference type="GO" id="GO:0000155">
    <property type="term" value="F:phosphorelay sensor kinase activity"/>
    <property type="evidence" value="ECO:0007669"/>
    <property type="project" value="InterPro"/>
</dbReference>
<evidence type="ECO:0000256" key="6">
    <source>
        <dbReference type="ARBA" id="ARBA00022475"/>
    </source>
</evidence>
<dbReference type="CDD" id="cd00082">
    <property type="entry name" value="HisKA"/>
    <property type="match status" value="1"/>
</dbReference>
<evidence type="ECO:0000313" key="24">
    <source>
        <dbReference type="EMBL" id="OZC01963.1"/>
    </source>
</evidence>
<dbReference type="RefSeq" id="WP_094545704.1">
    <property type="nucleotide sequence ID" value="NZ_MQWB01000001.1"/>
</dbReference>
<evidence type="ECO:0000256" key="13">
    <source>
        <dbReference type="ARBA" id="ARBA00022842"/>
    </source>
</evidence>
<dbReference type="GO" id="GO:0004721">
    <property type="term" value="F:phosphoprotein phosphatase activity"/>
    <property type="evidence" value="ECO:0007669"/>
    <property type="project" value="UniProtKB-KW"/>
</dbReference>
<evidence type="ECO:0000313" key="25">
    <source>
        <dbReference type="Proteomes" id="UP000216446"/>
    </source>
</evidence>
<dbReference type="PRINTS" id="PR00344">
    <property type="entry name" value="BCTRLSENSOR"/>
</dbReference>
<gene>
    <name evidence="24" type="ORF">BSZ36_02585</name>
</gene>
<keyword evidence="21" id="KW-0472">Membrane</keyword>
<evidence type="ECO:0000256" key="16">
    <source>
        <dbReference type="ARBA" id="ARBA00023016"/>
    </source>
</evidence>
<dbReference type="InterPro" id="IPR004358">
    <property type="entry name" value="Sig_transdc_His_kin-like_C"/>
</dbReference>
<keyword evidence="21" id="KW-0812">Transmembrane</keyword>
<keyword evidence="14" id="KW-0904">Protein phosphatase</keyword>
<feature type="transmembrane region" description="Helical" evidence="21">
    <location>
        <begin position="264"/>
        <end position="286"/>
    </location>
</feature>
<dbReference type="InterPro" id="IPR003661">
    <property type="entry name" value="HisK_dim/P_dom"/>
</dbReference>
<keyword evidence="18" id="KW-0464">Manganese</keyword>
<feature type="transmembrane region" description="Helical" evidence="21">
    <location>
        <begin position="851"/>
        <end position="873"/>
    </location>
</feature>
<proteinExistence type="predicted"/>
<keyword evidence="9" id="KW-0547">Nucleotide-binding</keyword>
<evidence type="ECO:0000256" key="2">
    <source>
        <dbReference type="ARBA" id="ARBA00001936"/>
    </source>
</evidence>
<feature type="transmembrane region" description="Helical" evidence="21">
    <location>
        <begin position="360"/>
        <end position="379"/>
    </location>
</feature>
<dbReference type="PROSITE" id="PS50109">
    <property type="entry name" value="HIS_KIN"/>
    <property type="match status" value="1"/>
</dbReference>
<dbReference type="InterPro" id="IPR050980">
    <property type="entry name" value="2C_sensor_his_kinase"/>
</dbReference>
<evidence type="ECO:0000256" key="4">
    <source>
        <dbReference type="ARBA" id="ARBA00004651"/>
    </source>
</evidence>
<dbReference type="InParanoid" id="A0A259TW42"/>
<keyword evidence="6" id="KW-1003">Cell membrane</keyword>
<evidence type="ECO:0000256" key="14">
    <source>
        <dbReference type="ARBA" id="ARBA00022912"/>
    </source>
</evidence>
<organism evidence="24 25">
    <name type="scientific">Rubricoccus marinus</name>
    <dbReference type="NCBI Taxonomy" id="716817"/>
    <lineage>
        <taxon>Bacteria</taxon>
        <taxon>Pseudomonadati</taxon>
        <taxon>Rhodothermota</taxon>
        <taxon>Rhodothermia</taxon>
        <taxon>Rhodothermales</taxon>
        <taxon>Rubricoccaceae</taxon>
        <taxon>Rubricoccus</taxon>
    </lineage>
</organism>
<evidence type="ECO:0000256" key="5">
    <source>
        <dbReference type="ARBA" id="ARBA00012438"/>
    </source>
</evidence>
<keyword evidence="12" id="KW-0067">ATP-binding</keyword>
<comment type="catalytic activity">
    <reaction evidence="1">
        <text>ATP + protein L-histidine = ADP + protein N-phospho-L-histidine.</text>
        <dbReference type="EC" id="2.7.13.3"/>
    </reaction>
</comment>
<feature type="domain" description="HAMP" evidence="23">
    <location>
        <begin position="1087"/>
        <end position="1139"/>
    </location>
</feature>
<feature type="transmembrane region" description="Helical" evidence="21">
    <location>
        <begin position="525"/>
        <end position="545"/>
    </location>
</feature>
<dbReference type="SUPFAM" id="SSF55874">
    <property type="entry name" value="ATPase domain of HSP90 chaperone/DNA topoisomerase II/histidine kinase"/>
    <property type="match status" value="1"/>
</dbReference>
<evidence type="ECO:0000256" key="21">
    <source>
        <dbReference type="SAM" id="Phobius"/>
    </source>
</evidence>
<keyword evidence="13" id="KW-0460">Magnesium</keyword>
<dbReference type="Gene3D" id="1.10.287.130">
    <property type="match status" value="1"/>
</dbReference>
<evidence type="ECO:0000256" key="11">
    <source>
        <dbReference type="ARBA" id="ARBA00022801"/>
    </source>
</evidence>